<sequence>MCCPFWYQRLGSILLMYDTRMLASFPRPSVQIKLPRQLIPSALAVLALIARAAAKKIMKAALKRFIFADRSMTEFDISLREEAPDLLQLQKNSLKSSRAENWNGRSAMEMRSSTVNKALVEMKLQYCSSSRHA</sequence>
<dbReference type="PaxDb" id="3218-PP1S222_113V6.1"/>
<dbReference type="AlphaFoldDB" id="A0A2K1IJP9"/>
<dbReference type="Proteomes" id="UP000006727">
    <property type="component" value="Chromosome 23"/>
</dbReference>
<reference evidence="1 3" key="1">
    <citation type="journal article" date="2008" name="Science">
        <title>The Physcomitrella genome reveals evolutionary insights into the conquest of land by plants.</title>
        <authorList>
            <person name="Rensing S."/>
            <person name="Lang D."/>
            <person name="Zimmer A."/>
            <person name="Terry A."/>
            <person name="Salamov A."/>
            <person name="Shapiro H."/>
            <person name="Nishiyama T."/>
            <person name="Perroud P.-F."/>
            <person name="Lindquist E."/>
            <person name="Kamisugi Y."/>
            <person name="Tanahashi T."/>
            <person name="Sakakibara K."/>
            <person name="Fujita T."/>
            <person name="Oishi K."/>
            <person name="Shin-I T."/>
            <person name="Kuroki Y."/>
            <person name="Toyoda A."/>
            <person name="Suzuki Y."/>
            <person name="Hashimoto A."/>
            <person name="Yamaguchi K."/>
            <person name="Sugano A."/>
            <person name="Kohara Y."/>
            <person name="Fujiyama A."/>
            <person name="Anterola A."/>
            <person name="Aoki S."/>
            <person name="Ashton N."/>
            <person name="Barbazuk W.B."/>
            <person name="Barker E."/>
            <person name="Bennetzen J."/>
            <person name="Bezanilla M."/>
            <person name="Blankenship R."/>
            <person name="Cho S.H."/>
            <person name="Dutcher S."/>
            <person name="Estelle M."/>
            <person name="Fawcett J.A."/>
            <person name="Gundlach H."/>
            <person name="Hanada K."/>
            <person name="Heyl A."/>
            <person name="Hicks K.A."/>
            <person name="Hugh J."/>
            <person name="Lohr M."/>
            <person name="Mayer K."/>
            <person name="Melkozernov A."/>
            <person name="Murata T."/>
            <person name="Nelson D."/>
            <person name="Pils B."/>
            <person name="Prigge M."/>
            <person name="Reiss B."/>
            <person name="Renner T."/>
            <person name="Rombauts S."/>
            <person name="Rushton P."/>
            <person name="Sanderfoot A."/>
            <person name="Schween G."/>
            <person name="Shiu S.-H."/>
            <person name="Stueber K."/>
            <person name="Theodoulou F.L."/>
            <person name="Tu H."/>
            <person name="Van de Peer Y."/>
            <person name="Verrier P.J."/>
            <person name="Waters E."/>
            <person name="Wood A."/>
            <person name="Yang L."/>
            <person name="Cove D."/>
            <person name="Cuming A."/>
            <person name="Hasebe M."/>
            <person name="Lucas S."/>
            <person name="Mishler D.B."/>
            <person name="Reski R."/>
            <person name="Grigoriev I."/>
            <person name="Quatrano R.S."/>
            <person name="Boore J.L."/>
        </authorList>
    </citation>
    <scope>NUCLEOTIDE SEQUENCE [LARGE SCALE GENOMIC DNA]</scope>
    <source>
        <strain evidence="2 3">cv. Gransden 2004</strain>
    </source>
</reference>
<dbReference type="EnsemblPlants" id="Pp3c23_17040V3.1">
    <property type="protein sequence ID" value="Pp3c23_17040V3.1"/>
    <property type="gene ID" value="Pp3c23_17040"/>
</dbReference>
<keyword evidence="3" id="KW-1185">Reference proteome</keyword>
<protein>
    <submittedName>
        <fullName evidence="1 2">Uncharacterized protein</fullName>
    </submittedName>
</protein>
<name>A0A2K1IJP9_PHYPA</name>
<gene>
    <name evidence="1" type="ORF">PHYPA_028198</name>
</gene>
<dbReference type="InParanoid" id="A0A2K1IJP9"/>
<accession>A0A2K1IJP9</accession>
<proteinExistence type="predicted"/>
<organism evidence="1">
    <name type="scientific">Physcomitrium patens</name>
    <name type="common">Spreading-leaved earth moss</name>
    <name type="synonym">Physcomitrella patens</name>
    <dbReference type="NCBI Taxonomy" id="3218"/>
    <lineage>
        <taxon>Eukaryota</taxon>
        <taxon>Viridiplantae</taxon>
        <taxon>Streptophyta</taxon>
        <taxon>Embryophyta</taxon>
        <taxon>Bryophyta</taxon>
        <taxon>Bryophytina</taxon>
        <taxon>Bryopsida</taxon>
        <taxon>Funariidae</taxon>
        <taxon>Funariales</taxon>
        <taxon>Funariaceae</taxon>
        <taxon>Physcomitrium</taxon>
    </lineage>
</organism>
<evidence type="ECO:0000313" key="3">
    <source>
        <dbReference type="Proteomes" id="UP000006727"/>
    </source>
</evidence>
<dbReference type="EMBL" id="ABEU02000023">
    <property type="protein sequence ID" value="PNR29504.1"/>
    <property type="molecule type" value="Genomic_DNA"/>
</dbReference>
<dbReference type="Gramene" id="Pp3c23_17040V3.1">
    <property type="protein sequence ID" value="Pp3c23_17040V3.1"/>
    <property type="gene ID" value="Pp3c23_17040"/>
</dbReference>
<reference evidence="1 3" key="2">
    <citation type="journal article" date="2018" name="Plant J.">
        <title>The Physcomitrella patens chromosome-scale assembly reveals moss genome structure and evolution.</title>
        <authorList>
            <person name="Lang D."/>
            <person name="Ullrich K.K."/>
            <person name="Murat F."/>
            <person name="Fuchs J."/>
            <person name="Jenkins J."/>
            <person name="Haas F.B."/>
            <person name="Piednoel M."/>
            <person name="Gundlach H."/>
            <person name="Van Bel M."/>
            <person name="Meyberg R."/>
            <person name="Vives C."/>
            <person name="Morata J."/>
            <person name="Symeonidi A."/>
            <person name="Hiss M."/>
            <person name="Muchero W."/>
            <person name="Kamisugi Y."/>
            <person name="Saleh O."/>
            <person name="Blanc G."/>
            <person name="Decker E.L."/>
            <person name="van Gessel N."/>
            <person name="Grimwood J."/>
            <person name="Hayes R.D."/>
            <person name="Graham S.W."/>
            <person name="Gunter L.E."/>
            <person name="McDaniel S.F."/>
            <person name="Hoernstein S.N.W."/>
            <person name="Larsson A."/>
            <person name="Li F.W."/>
            <person name="Perroud P.F."/>
            <person name="Phillips J."/>
            <person name="Ranjan P."/>
            <person name="Rokshar D.S."/>
            <person name="Rothfels C.J."/>
            <person name="Schneider L."/>
            <person name="Shu S."/>
            <person name="Stevenson D.W."/>
            <person name="Thummler F."/>
            <person name="Tillich M."/>
            <person name="Villarreal Aguilar J.C."/>
            <person name="Widiez T."/>
            <person name="Wong G.K."/>
            <person name="Wymore A."/>
            <person name="Zhang Y."/>
            <person name="Zimmer A.D."/>
            <person name="Quatrano R.S."/>
            <person name="Mayer K.F.X."/>
            <person name="Goodstein D."/>
            <person name="Casacuberta J.M."/>
            <person name="Vandepoele K."/>
            <person name="Reski R."/>
            <person name="Cuming A.C."/>
            <person name="Tuskan G.A."/>
            <person name="Maumus F."/>
            <person name="Salse J."/>
            <person name="Schmutz J."/>
            <person name="Rensing S.A."/>
        </authorList>
    </citation>
    <scope>NUCLEOTIDE SEQUENCE [LARGE SCALE GENOMIC DNA]</scope>
    <source>
        <strain evidence="2 3">cv. Gransden 2004</strain>
    </source>
</reference>
<evidence type="ECO:0000313" key="2">
    <source>
        <dbReference type="EnsemblPlants" id="Pp3c23_17040V3.1"/>
    </source>
</evidence>
<evidence type="ECO:0000313" key="1">
    <source>
        <dbReference type="EMBL" id="PNR29504.1"/>
    </source>
</evidence>
<reference evidence="2" key="3">
    <citation type="submission" date="2020-12" db="UniProtKB">
        <authorList>
            <consortium name="EnsemblPlants"/>
        </authorList>
    </citation>
    <scope>IDENTIFICATION</scope>
</reference>